<keyword evidence="2" id="KW-1185">Reference proteome</keyword>
<evidence type="ECO:0000313" key="2">
    <source>
        <dbReference type="Proteomes" id="UP000265520"/>
    </source>
</evidence>
<dbReference type="EMBL" id="LXQA010412268">
    <property type="protein sequence ID" value="MCI50161.1"/>
    <property type="molecule type" value="Genomic_DNA"/>
</dbReference>
<comment type="caution">
    <text evidence="1">The sequence shown here is derived from an EMBL/GenBank/DDBJ whole genome shotgun (WGS) entry which is preliminary data.</text>
</comment>
<proteinExistence type="predicted"/>
<organism evidence="1 2">
    <name type="scientific">Trifolium medium</name>
    <dbReference type="NCBI Taxonomy" id="97028"/>
    <lineage>
        <taxon>Eukaryota</taxon>
        <taxon>Viridiplantae</taxon>
        <taxon>Streptophyta</taxon>
        <taxon>Embryophyta</taxon>
        <taxon>Tracheophyta</taxon>
        <taxon>Spermatophyta</taxon>
        <taxon>Magnoliopsida</taxon>
        <taxon>eudicotyledons</taxon>
        <taxon>Gunneridae</taxon>
        <taxon>Pentapetalae</taxon>
        <taxon>rosids</taxon>
        <taxon>fabids</taxon>
        <taxon>Fabales</taxon>
        <taxon>Fabaceae</taxon>
        <taxon>Papilionoideae</taxon>
        <taxon>50 kb inversion clade</taxon>
        <taxon>NPAAA clade</taxon>
        <taxon>Hologalegina</taxon>
        <taxon>IRL clade</taxon>
        <taxon>Trifolieae</taxon>
        <taxon>Trifolium</taxon>
    </lineage>
</organism>
<evidence type="ECO:0000313" key="1">
    <source>
        <dbReference type="EMBL" id="MCI50161.1"/>
    </source>
</evidence>
<accession>A0A392SMQ2</accession>
<reference evidence="1 2" key="1">
    <citation type="journal article" date="2018" name="Front. Plant Sci.">
        <title>Red Clover (Trifolium pratense) and Zigzag Clover (T. medium) - A Picture of Genomic Similarities and Differences.</title>
        <authorList>
            <person name="Dluhosova J."/>
            <person name="Istvanek J."/>
            <person name="Nedelnik J."/>
            <person name="Repkova J."/>
        </authorList>
    </citation>
    <scope>NUCLEOTIDE SEQUENCE [LARGE SCALE GENOMIC DNA]</scope>
    <source>
        <strain evidence="2">cv. 10/8</strain>
        <tissue evidence="1">Leaf</tissue>
    </source>
</reference>
<protein>
    <submittedName>
        <fullName evidence="1">Uncharacterized protein</fullName>
    </submittedName>
</protein>
<name>A0A392SMQ2_9FABA</name>
<dbReference type="Proteomes" id="UP000265520">
    <property type="component" value="Unassembled WGS sequence"/>
</dbReference>
<sequence length="92" mass="10456">DAGPSGGDDGEIGDDRPCIPRFRRSWSRHHFKRKSRVYSFELAELNPADSVLRGRLDGYFKSLGKSRSGADRFIDTKDILRATDCEHRAVLF</sequence>
<feature type="non-terminal residue" evidence="1">
    <location>
        <position position="1"/>
    </location>
</feature>
<feature type="non-terminal residue" evidence="1">
    <location>
        <position position="92"/>
    </location>
</feature>
<dbReference type="AlphaFoldDB" id="A0A392SMQ2"/>